<evidence type="ECO:0000313" key="3">
    <source>
        <dbReference type="EMBL" id="JAV68401.1"/>
    </source>
</evidence>
<dbReference type="InterPro" id="IPR043129">
    <property type="entry name" value="ATPase_NBD"/>
</dbReference>
<organism evidence="3">
    <name type="scientific">Photinus pyralis</name>
    <name type="common">Common eastern firefly</name>
    <name type="synonym">Lampyris pyralis</name>
    <dbReference type="NCBI Taxonomy" id="7054"/>
    <lineage>
        <taxon>Eukaryota</taxon>
        <taxon>Metazoa</taxon>
        <taxon>Ecdysozoa</taxon>
        <taxon>Arthropoda</taxon>
        <taxon>Hexapoda</taxon>
        <taxon>Insecta</taxon>
        <taxon>Pterygota</taxon>
        <taxon>Neoptera</taxon>
        <taxon>Endopterygota</taxon>
        <taxon>Coleoptera</taxon>
        <taxon>Polyphaga</taxon>
        <taxon>Elateriformia</taxon>
        <taxon>Elateroidea</taxon>
        <taxon>Lampyridae</taxon>
        <taxon>Lampyrinae</taxon>
        <taxon>Photinus</taxon>
    </lineage>
</organism>
<dbReference type="FunFam" id="3.90.640.10:FF:000016">
    <property type="entry name" value="ARP5 actin-related protein 5 homolog"/>
    <property type="match status" value="1"/>
</dbReference>
<dbReference type="OrthoDB" id="7340501at2759"/>
<dbReference type="FunFam" id="3.30.420.40:FF:000237">
    <property type="entry name" value="Actin-related protein 5"/>
    <property type="match status" value="1"/>
</dbReference>
<evidence type="ECO:0000313" key="4">
    <source>
        <dbReference type="EMBL" id="KAB0802513.1"/>
    </source>
</evidence>
<reference evidence="4" key="3">
    <citation type="submission" date="2019-08" db="EMBL/GenBank/DDBJ databases">
        <authorList>
            <consortium name="Photinus pyralis genome working group"/>
            <person name="Fallon T.R."/>
            <person name="Sander Lower S.E."/>
            <person name="Weng J.-K."/>
        </authorList>
    </citation>
    <scope>NUCLEOTIDE SEQUENCE</scope>
    <source>
        <strain evidence="4">1611_PpyrPB1</strain>
        <tissue evidence="4">Whole body</tissue>
    </source>
</reference>
<proteinExistence type="inferred from homology"/>
<dbReference type="InParanoid" id="A0A1Y1L6G9"/>
<evidence type="ECO:0000256" key="2">
    <source>
        <dbReference type="SAM" id="Coils"/>
    </source>
</evidence>
<evidence type="ECO:0000256" key="1">
    <source>
        <dbReference type="RuleBase" id="RU000487"/>
    </source>
</evidence>
<dbReference type="SUPFAM" id="SSF53067">
    <property type="entry name" value="Actin-like ATPase domain"/>
    <property type="match status" value="2"/>
</dbReference>
<dbReference type="FunFam" id="3.30.420.40:FF:000058">
    <property type="entry name" value="Putative actin-related protein 5"/>
    <property type="match status" value="1"/>
</dbReference>
<dbReference type="EMBL" id="GEZM01065624">
    <property type="protein sequence ID" value="JAV68401.1"/>
    <property type="molecule type" value="Transcribed_RNA"/>
</dbReference>
<gene>
    <name evidence="4" type="ORF">PPYR_04699</name>
</gene>
<keyword evidence="5" id="KW-1185">Reference proteome</keyword>
<feature type="coiled-coil region" evidence="2">
    <location>
        <begin position="287"/>
        <end position="326"/>
    </location>
</feature>
<dbReference type="EMBL" id="VVIM01000002">
    <property type="protein sequence ID" value="KAB0802513.1"/>
    <property type="molecule type" value="Genomic_DNA"/>
</dbReference>
<feature type="coiled-coil region" evidence="2">
    <location>
        <begin position="351"/>
        <end position="378"/>
    </location>
</feature>
<protein>
    <submittedName>
        <fullName evidence="3">Uncharacterized protein</fullName>
    </submittedName>
</protein>
<keyword evidence="2" id="KW-0175">Coiled coil</keyword>
<dbReference type="FunCoup" id="A0A1Y1L6G9">
    <property type="interactions" value="1365"/>
</dbReference>
<dbReference type="AlphaFoldDB" id="A0A1Y1L6G9"/>
<evidence type="ECO:0000313" key="5">
    <source>
        <dbReference type="Proteomes" id="UP000327044"/>
    </source>
</evidence>
<dbReference type="Proteomes" id="UP000327044">
    <property type="component" value="Unassembled WGS sequence"/>
</dbReference>
<dbReference type="Gene3D" id="3.90.640.10">
    <property type="entry name" value="Actin, Chain A, domain 4"/>
    <property type="match status" value="2"/>
</dbReference>
<sequence length="659" mass="75563">MEVLQFQDPKPVPDLIHCHGVDQHNAAIIIDNGSYQCRVGWLNQKEPLLTFRNVIAKPRKERSKKDIPESSVMPQLQVGNDITNIEAVRFQLKTQFDKNVVTHFEAQEHLFDYTFTHLGIDTEKCVTHPVVITEPFLNPNSSRQLMSELLFECYGVPSVAYGIDGVYSYHFAQPKSEDNGLIISLGYHTIHVIPVLNNKTSFVNTRRINTGGSHIISFLHRILQLKYPAHANAITLSRAEELLHTICAVAVDYKEELNRWTAPDYYEQNIKRIQLPYSTVTVTTLTVEQQKERKRELAKRLAEINARKREERLAEDEEKLNNLIAIQEMLEIDEDSDEIDQLLVDNQIRNVEDLHKNITALNVKIEKTKEKIATASNEDIVVDDIPIKQSKPNKMVFENEKAMHIYIQNAKKMRQEILNKKTARKQRRQDMAKRRTAAGQERMRIISQLARKEKGNDDFGLRDEDWDIYKTISREGGDSDSDTENEKLLELEELIRTHEPSEIDDTLKPGESHQLHIGIERYRAPELIFKPYMMGSPEAGLIEVIGYVLSLFSPEEQLLLAGNVVLTGGLANLPGLKERIETDLVSIRPFRSYSKVSVIASPSLAAWYGTRKWARSSEFKRSLVTRAQYNEYGSEYFKVHIASNMYVPTPKGHAMDVCD</sequence>
<dbReference type="GO" id="GO:0060255">
    <property type="term" value="P:regulation of macromolecule metabolic process"/>
    <property type="evidence" value="ECO:0007669"/>
    <property type="project" value="UniProtKB-ARBA"/>
</dbReference>
<dbReference type="Gene3D" id="3.30.420.40">
    <property type="match status" value="3"/>
</dbReference>
<dbReference type="PANTHER" id="PTHR11937">
    <property type="entry name" value="ACTIN"/>
    <property type="match status" value="1"/>
</dbReference>
<dbReference type="SMART" id="SM00268">
    <property type="entry name" value="ACTIN"/>
    <property type="match status" value="1"/>
</dbReference>
<comment type="similarity">
    <text evidence="1">Belongs to the actin family.</text>
</comment>
<dbReference type="Pfam" id="PF00022">
    <property type="entry name" value="Actin"/>
    <property type="match status" value="2"/>
</dbReference>
<dbReference type="CDD" id="cd10211">
    <property type="entry name" value="ASKHA_NBD_Arp5"/>
    <property type="match status" value="1"/>
</dbReference>
<reference evidence="4 5" key="2">
    <citation type="journal article" date="2018" name="Elife">
        <title>Firefly genomes illuminate parallel origins of bioluminescence in beetles.</title>
        <authorList>
            <person name="Fallon T.R."/>
            <person name="Lower S.E."/>
            <person name="Chang C.H."/>
            <person name="Bessho-Uehara M."/>
            <person name="Martin G.J."/>
            <person name="Bewick A.J."/>
            <person name="Behringer M."/>
            <person name="Debat H.J."/>
            <person name="Wong I."/>
            <person name="Day J.C."/>
            <person name="Suvorov A."/>
            <person name="Silva C.J."/>
            <person name="Stanger-Hall K.F."/>
            <person name="Hall D.W."/>
            <person name="Schmitz R.J."/>
            <person name="Nelson D.R."/>
            <person name="Lewis S.M."/>
            <person name="Shigenobu S."/>
            <person name="Bybee S.M."/>
            <person name="Larracuente A.M."/>
            <person name="Oba Y."/>
            <person name="Weng J.K."/>
        </authorList>
    </citation>
    <scope>NUCLEOTIDE SEQUENCE [LARGE SCALE GENOMIC DNA]</scope>
    <source>
        <strain evidence="4">1611_PpyrPB1</strain>
        <tissue evidence="4">Whole body</tissue>
    </source>
</reference>
<dbReference type="InterPro" id="IPR004000">
    <property type="entry name" value="Actin"/>
</dbReference>
<accession>A0A1Y1L6G9</accession>
<reference evidence="3" key="1">
    <citation type="journal article" date="2016" name="Sci. Rep.">
        <title>Molecular characterization of firefly nuptial gifts: a multi-omics approach sheds light on postcopulatory sexual selection.</title>
        <authorList>
            <person name="Al-Wathiqui N."/>
            <person name="Fallon T.R."/>
            <person name="South A."/>
            <person name="Weng J.K."/>
            <person name="Lewis S.M."/>
        </authorList>
    </citation>
    <scope>NUCLEOTIDE SEQUENCE</scope>
</reference>
<name>A0A1Y1L6G9_PHOPY</name>